<dbReference type="PANTHER" id="PTHR31466">
    <property type="entry name" value="GENE 5591-RELATED"/>
    <property type="match status" value="1"/>
</dbReference>
<gene>
    <name evidence="4" type="primary">CUNH2orf78</name>
</gene>
<keyword evidence="3" id="KW-1185">Reference proteome</keyword>
<accession>A0A6J3HBK1</accession>
<proteinExistence type="predicted"/>
<sequence length="935" mass="101075">MRSLASATQTSTRIVSSSLASIVDVSSSLTMSEDFQNTSLLGTANSLQLSLPVVSNAASLTGSISNFSRASAPAVSSAWLLPSASGTSFQPLTGSAYLYQHSSTSMLSGVSSQSHSSTSAASYPSVFAWDITASTEKKSSSLRDFTVTVIDQNTAVSSMSMTAQHDKTSDANIMVPLYPTLSASLIQRTQSQIPNQHGHSLSLPYQKGSQVYYYNPGTLGPQLSGELGPWLQSYASVSYPGDRTSAHQPEIVIVLKEVQPTKVLPPVSTSGMYYPVSAEPITETSFQVMETSLGMHTSLGFQSPSQTFCLAQTPEFSKSCNTRNTQILESNPSPELGDISMIAPVQSPTNLLALSPARSQDKTENKNLDEIKTKVSKPLDAYQFPKENQDPSLLPLEIPDIHQLLSCIDPLGQEEQPGSENANLRKNSLSLEGQGILENGIESSNDLADITTLVEGTHLPSIFSSLQDLDQPQNLDQPKSPSVKKAKDPSAIKVNQVQEKSSIIKGHSDQVRKNKHKAAEPIQGAPKAKIQPKNPESLLEGAVAVCSATASDSASVNKGKDSSNKPHKAASSRSSTTKRHGQEKTKRSRENSSKKSEDSKPSGNKVKVEEKQAIPKMKRKKYQPELSQETFKKPRSSLGMHMLESVKVFHALGKKIDKKTGFSSSRTLGSSSNIQNPQPFSALKPWLDTQCEGKGPDKTQVKAQKLDDNAEKECPSPSQYDLPPPGKVKLVPLPFLTLDKPQAQPVSRRPHPPASLRPAVACPARPGSTNSAQSTAVSPSQPAPTNTSLTGPARQAQPISTNATQPDSANPNQPPTASQSAASRPAPYETSSCSSLQQEPVSTAVTNLQSLPKPQYQFLIQDFSLQPRPWRTPDISGPVVSTPITKEQRPEREAMKRKAQQERENAAKYTSLGKLQFFIQREKDMEISQYYGYRI</sequence>
<feature type="compositionally biased region" description="Basic and acidic residues" evidence="1">
    <location>
        <begin position="886"/>
        <end position="905"/>
    </location>
</feature>
<dbReference type="RefSeq" id="XP_032127923.1">
    <property type="nucleotide sequence ID" value="XM_032272032.1"/>
</dbReference>
<feature type="region of interest" description="Disordered" evidence="1">
    <location>
        <begin position="549"/>
        <end position="638"/>
    </location>
</feature>
<feature type="compositionally biased region" description="Low complexity" evidence="1">
    <location>
        <begin position="468"/>
        <end position="478"/>
    </location>
</feature>
<organism evidence="3 4">
    <name type="scientific">Sapajus apella</name>
    <name type="common">Brown-capped capuchin</name>
    <name type="synonym">Cebus apella</name>
    <dbReference type="NCBI Taxonomy" id="9515"/>
    <lineage>
        <taxon>Eukaryota</taxon>
        <taxon>Metazoa</taxon>
        <taxon>Chordata</taxon>
        <taxon>Craniata</taxon>
        <taxon>Vertebrata</taxon>
        <taxon>Euteleostomi</taxon>
        <taxon>Mammalia</taxon>
        <taxon>Eutheria</taxon>
        <taxon>Euarchontoglires</taxon>
        <taxon>Primates</taxon>
        <taxon>Haplorrhini</taxon>
        <taxon>Platyrrhini</taxon>
        <taxon>Cebidae</taxon>
        <taxon>Cebinae</taxon>
        <taxon>Sapajus</taxon>
    </lineage>
</organism>
<protein>
    <submittedName>
        <fullName evidence="4">Uncharacterized protein C2orf78 homolog</fullName>
    </submittedName>
</protein>
<evidence type="ECO:0000313" key="3">
    <source>
        <dbReference type="Proteomes" id="UP000504640"/>
    </source>
</evidence>
<feature type="compositionally biased region" description="Polar residues" evidence="1">
    <location>
        <begin position="767"/>
        <end position="790"/>
    </location>
</feature>
<feature type="compositionally biased region" description="Basic and acidic residues" evidence="1">
    <location>
        <begin position="694"/>
        <end position="714"/>
    </location>
</feature>
<feature type="compositionally biased region" description="Low complexity" evidence="1">
    <location>
        <begin position="663"/>
        <end position="672"/>
    </location>
</feature>
<feature type="compositionally biased region" description="Polar residues" evidence="1">
    <location>
        <begin position="829"/>
        <end position="846"/>
    </location>
</feature>
<dbReference type="Pfam" id="PF15442">
    <property type="entry name" value="DUF4629"/>
    <property type="match status" value="1"/>
</dbReference>
<dbReference type="InterPro" id="IPR027898">
    <property type="entry name" value="DUF4629"/>
</dbReference>
<feature type="compositionally biased region" description="Basic residues" evidence="1">
    <location>
        <begin position="565"/>
        <end position="579"/>
    </location>
</feature>
<feature type="compositionally biased region" description="Low complexity" evidence="1">
    <location>
        <begin position="727"/>
        <end position="736"/>
    </location>
</feature>
<feature type="compositionally biased region" description="Polar residues" evidence="1">
    <location>
        <begin position="797"/>
        <end position="822"/>
    </location>
</feature>
<feature type="domain" description="DUF4629" evidence="2">
    <location>
        <begin position="507"/>
        <end position="655"/>
    </location>
</feature>
<feature type="region of interest" description="Disordered" evidence="1">
    <location>
        <begin position="659"/>
        <end position="846"/>
    </location>
</feature>
<evidence type="ECO:0000259" key="2">
    <source>
        <dbReference type="Pfam" id="PF15442"/>
    </source>
</evidence>
<dbReference type="Proteomes" id="UP000504640">
    <property type="component" value="Unplaced"/>
</dbReference>
<dbReference type="AlphaFoldDB" id="A0A6J3HBK1"/>
<dbReference type="PANTHER" id="PTHR31466:SF1">
    <property type="entry name" value="RIKEN CDNA 4930433I11 GENE"/>
    <property type="match status" value="1"/>
</dbReference>
<dbReference type="InterPro" id="IPR040292">
    <property type="entry name" value="C2orf78-like"/>
</dbReference>
<dbReference type="GeneID" id="116545481"/>
<feature type="compositionally biased region" description="Basic and acidic residues" evidence="1">
    <location>
        <begin position="580"/>
        <end position="613"/>
    </location>
</feature>
<evidence type="ECO:0000256" key="1">
    <source>
        <dbReference type="SAM" id="MobiDB-lite"/>
    </source>
</evidence>
<feature type="region of interest" description="Disordered" evidence="1">
    <location>
        <begin position="468"/>
        <end position="535"/>
    </location>
</feature>
<dbReference type="CTD" id="101655281"/>
<reference evidence="4" key="1">
    <citation type="submission" date="2025-08" db="UniProtKB">
        <authorList>
            <consortium name="RefSeq"/>
        </authorList>
    </citation>
    <scope>IDENTIFICATION</scope>
    <source>
        <tissue evidence="4">Blood</tissue>
    </source>
</reference>
<name>A0A6J3HBK1_SAPAP</name>
<feature type="region of interest" description="Disordered" evidence="1">
    <location>
        <begin position="869"/>
        <end position="905"/>
    </location>
</feature>
<evidence type="ECO:0000313" key="4">
    <source>
        <dbReference type="RefSeq" id="XP_032127923.1"/>
    </source>
</evidence>